<sequence>IENSARVETEKNERREEFEEVLYKHSCNRSRVSRWGMARV</sequence>
<reference evidence="1 2" key="1">
    <citation type="journal article" date="2017" name="Int. J. Parasitol.">
        <title>The genome of the protozoan parasite Cystoisospora suis and a reverse vaccinology approach to identify vaccine candidates.</title>
        <authorList>
            <person name="Palmieri N."/>
            <person name="Shrestha A."/>
            <person name="Ruttkowski B."/>
            <person name="Beck T."/>
            <person name="Vogl C."/>
            <person name="Tomley F."/>
            <person name="Blake D.P."/>
            <person name="Joachim A."/>
        </authorList>
    </citation>
    <scope>NUCLEOTIDE SEQUENCE [LARGE SCALE GENOMIC DNA]</scope>
    <source>
        <strain evidence="1 2">Wien I</strain>
    </source>
</reference>
<keyword evidence="2" id="KW-1185">Reference proteome</keyword>
<protein>
    <submittedName>
        <fullName evidence="1">Uncharacterized protein</fullName>
    </submittedName>
</protein>
<dbReference type="Proteomes" id="UP000221165">
    <property type="component" value="Unassembled WGS sequence"/>
</dbReference>
<dbReference type="GeneID" id="94431051"/>
<gene>
    <name evidence="1" type="ORF">CSUI_007695</name>
</gene>
<evidence type="ECO:0000313" key="1">
    <source>
        <dbReference type="EMBL" id="PHJ18475.1"/>
    </source>
</evidence>
<dbReference type="EMBL" id="MIGC01004119">
    <property type="protein sequence ID" value="PHJ18475.1"/>
    <property type="molecule type" value="Genomic_DNA"/>
</dbReference>
<proteinExistence type="predicted"/>
<name>A0A2C6KPP2_9APIC</name>
<accession>A0A2C6KPP2</accession>
<organism evidence="1 2">
    <name type="scientific">Cystoisospora suis</name>
    <dbReference type="NCBI Taxonomy" id="483139"/>
    <lineage>
        <taxon>Eukaryota</taxon>
        <taxon>Sar</taxon>
        <taxon>Alveolata</taxon>
        <taxon>Apicomplexa</taxon>
        <taxon>Conoidasida</taxon>
        <taxon>Coccidia</taxon>
        <taxon>Eucoccidiorida</taxon>
        <taxon>Eimeriorina</taxon>
        <taxon>Sarcocystidae</taxon>
        <taxon>Cystoisospora</taxon>
    </lineage>
</organism>
<dbReference type="RefSeq" id="XP_067920181.1">
    <property type="nucleotide sequence ID" value="XM_068067840.1"/>
</dbReference>
<dbReference type="AlphaFoldDB" id="A0A2C6KPP2"/>
<evidence type="ECO:0000313" key="2">
    <source>
        <dbReference type="Proteomes" id="UP000221165"/>
    </source>
</evidence>
<dbReference type="VEuPathDB" id="ToxoDB:CSUI_007695"/>
<feature type="non-terminal residue" evidence="1">
    <location>
        <position position="1"/>
    </location>
</feature>
<comment type="caution">
    <text evidence="1">The sequence shown here is derived from an EMBL/GenBank/DDBJ whole genome shotgun (WGS) entry which is preliminary data.</text>
</comment>